<dbReference type="InterPro" id="IPR011712">
    <property type="entry name" value="Sig_transdc_His_kin_sub3_dim/P"/>
</dbReference>
<dbReference type="SMART" id="SM00387">
    <property type="entry name" value="HATPase_c"/>
    <property type="match status" value="1"/>
</dbReference>
<evidence type="ECO:0000256" key="3">
    <source>
        <dbReference type="ARBA" id="ARBA00023012"/>
    </source>
</evidence>
<dbReference type="Pfam" id="PF07495">
    <property type="entry name" value="Y_Y_Y"/>
    <property type="match status" value="1"/>
</dbReference>
<evidence type="ECO:0000256" key="4">
    <source>
        <dbReference type="SAM" id="Phobius"/>
    </source>
</evidence>
<dbReference type="GO" id="GO:0000155">
    <property type="term" value="F:phosphorelay sensor kinase activity"/>
    <property type="evidence" value="ECO:0007669"/>
    <property type="project" value="InterPro"/>
</dbReference>
<dbReference type="Pfam" id="PF07494">
    <property type="entry name" value="Reg_prop"/>
    <property type="match status" value="1"/>
</dbReference>
<evidence type="ECO:0000259" key="6">
    <source>
        <dbReference type="SMART" id="SM00387"/>
    </source>
</evidence>
<dbReference type="Gene3D" id="2.130.10.10">
    <property type="entry name" value="YVTN repeat-like/Quinoprotein amine dehydrogenase"/>
    <property type="match status" value="3"/>
</dbReference>
<dbReference type="Proteomes" id="UP000289437">
    <property type="component" value="Unassembled WGS sequence"/>
</dbReference>
<keyword evidence="4" id="KW-0472">Membrane</keyword>
<evidence type="ECO:0000256" key="1">
    <source>
        <dbReference type="ARBA" id="ARBA00022679"/>
    </source>
</evidence>
<dbReference type="InterPro" id="IPR011123">
    <property type="entry name" value="Y_Y_Y"/>
</dbReference>
<keyword evidence="2 7" id="KW-0418">Kinase</keyword>
<evidence type="ECO:0000256" key="2">
    <source>
        <dbReference type="ARBA" id="ARBA00022777"/>
    </source>
</evidence>
<dbReference type="GO" id="GO:0016020">
    <property type="term" value="C:membrane"/>
    <property type="evidence" value="ECO:0007669"/>
    <property type="project" value="InterPro"/>
</dbReference>
<dbReference type="InterPro" id="IPR013783">
    <property type="entry name" value="Ig-like_fold"/>
</dbReference>
<dbReference type="Gene3D" id="3.30.565.10">
    <property type="entry name" value="Histidine kinase-like ATPase, C-terminal domain"/>
    <property type="match status" value="1"/>
</dbReference>
<feature type="signal peptide" evidence="5">
    <location>
        <begin position="1"/>
        <end position="24"/>
    </location>
</feature>
<evidence type="ECO:0000313" key="7">
    <source>
        <dbReference type="EMBL" id="RXH57109.1"/>
    </source>
</evidence>
<dbReference type="OrthoDB" id="127270at2"/>
<dbReference type="PANTHER" id="PTHR24421:SF62">
    <property type="entry name" value="SENSORY TRANSDUCTION HISTIDINE KINASE"/>
    <property type="match status" value="1"/>
</dbReference>
<dbReference type="PANTHER" id="PTHR24421">
    <property type="entry name" value="NITRATE/NITRITE SENSOR PROTEIN NARX-RELATED"/>
    <property type="match status" value="1"/>
</dbReference>
<dbReference type="EMBL" id="RDSM01000001">
    <property type="protein sequence ID" value="RXH57109.1"/>
    <property type="molecule type" value="Genomic_DNA"/>
</dbReference>
<keyword evidence="4" id="KW-0812">Transmembrane</keyword>
<dbReference type="Gene3D" id="2.60.40.10">
    <property type="entry name" value="Immunoglobulins"/>
    <property type="match status" value="1"/>
</dbReference>
<name>A0A4Q0T527_9BACT</name>
<proteinExistence type="predicted"/>
<dbReference type="SUPFAM" id="SSF55874">
    <property type="entry name" value="ATPase domain of HSP90 chaperone/DNA topoisomerase II/histidine kinase"/>
    <property type="match status" value="1"/>
</dbReference>
<accession>A0A4Q0T527</accession>
<comment type="caution">
    <text evidence="7">The sequence shown here is derived from an EMBL/GenBank/DDBJ whole genome shotgun (WGS) entry which is preliminary data.</text>
</comment>
<keyword evidence="3" id="KW-0902">Two-component regulatory system</keyword>
<dbReference type="InterPro" id="IPR003594">
    <property type="entry name" value="HATPase_dom"/>
</dbReference>
<organism evidence="7 8">
    <name type="scientific">Granulicella sibirica</name>
    <dbReference type="NCBI Taxonomy" id="2479048"/>
    <lineage>
        <taxon>Bacteria</taxon>
        <taxon>Pseudomonadati</taxon>
        <taxon>Acidobacteriota</taxon>
        <taxon>Terriglobia</taxon>
        <taxon>Terriglobales</taxon>
        <taxon>Acidobacteriaceae</taxon>
        <taxon>Granulicella</taxon>
    </lineage>
</organism>
<dbReference type="InterPro" id="IPR050482">
    <property type="entry name" value="Sensor_HK_TwoCompSys"/>
</dbReference>
<dbReference type="CDD" id="cd16917">
    <property type="entry name" value="HATPase_UhpB-NarQ-NarX-like"/>
    <property type="match status" value="1"/>
</dbReference>
<dbReference type="InterPro" id="IPR036890">
    <property type="entry name" value="HATPase_C_sf"/>
</dbReference>
<reference evidence="8" key="2">
    <citation type="submission" date="2019-02" db="EMBL/GenBank/DDBJ databases">
        <title>Granulicella sibirica sp. nov., a psychrotolerant acidobacterium isolated from an organic soil layer in forested tundra, West Siberia.</title>
        <authorList>
            <person name="Oshkin I.Y."/>
            <person name="Kulichevskaya I.S."/>
            <person name="Rijpstra W.I.C."/>
            <person name="Sinninghe Damste J.S."/>
            <person name="Rakitin A.L."/>
            <person name="Ravin N.V."/>
            <person name="Dedysh S.N."/>
        </authorList>
    </citation>
    <scope>NUCLEOTIDE SEQUENCE [LARGE SCALE GENOMIC DNA]</scope>
    <source>
        <strain evidence="8">AF10</strain>
    </source>
</reference>
<dbReference type="Pfam" id="PF07730">
    <property type="entry name" value="HisKA_3"/>
    <property type="match status" value="1"/>
</dbReference>
<evidence type="ECO:0000313" key="8">
    <source>
        <dbReference type="Proteomes" id="UP000289437"/>
    </source>
</evidence>
<dbReference type="Pfam" id="PF02518">
    <property type="entry name" value="HATPase_c"/>
    <property type="match status" value="1"/>
</dbReference>
<protein>
    <submittedName>
        <fullName evidence="7">Putative two-component system sensor kinase</fullName>
    </submittedName>
</protein>
<reference evidence="7 8" key="1">
    <citation type="submission" date="2018-11" db="EMBL/GenBank/DDBJ databases">
        <authorList>
            <person name="Mardanov A.V."/>
            <person name="Ravin N.V."/>
            <person name="Dedysh S.N."/>
        </authorList>
    </citation>
    <scope>NUCLEOTIDE SEQUENCE [LARGE SCALE GENOMIC DNA]</scope>
    <source>
        <strain evidence="7 8">AF10</strain>
    </source>
</reference>
<keyword evidence="5" id="KW-0732">Signal</keyword>
<evidence type="ECO:0000256" key="5">
    <source>
        <dbReference type="SAM" id="SignalP"/>
    </source>
</evidence>
<keyword evidence="1" id="KW-0808">Transferase</keyword>
<sequence>MRSIQRIAASLTLALFLGQAAARALSSGPEHDLQGFRHAVWTAQDGIGAVFDVMQAPGGYLWLTTSKGVLRFDGVRFQTIEEVTNGAVSFNDIFSVFVASNGGVWLTTRTAGLLLWQNGKITPYSDRRCTPTAQFQGIFEGADDSLWIQAATGLAHLKGNVCEQVGPDRGYPGGLPLGIFTDREGSVWVKTPQGAIIVLAKGQTVFQPTGYTTGPSSSMAFLHEAPDGTIWISDALGFHPFKKAGAPPLPPPPGKIAPEGSPFHDFTFGPDGSLWAIGPKSVHRYAPIPPEGIPSATGAPGETFTPKQGLSANVVSKILVDHEGSIWLATNSGLDRLHRTALTTLSLPEADEHDFALAPGDNGSIWVGNESLPLTHVLPGGTTTTYPQASSVISIRRDRSGTIWSAGRGGPNLWRSSGSGLELLHQPKEDTQPVFALAVDRNNDLWITTREGETFQHAGDQWIPRNKDLERKAGNLGAMAGDQAGNVWLAFSRTLALWNGSAFRRFTYPDGALNVSASTMSVRGDHVWLAGRGGVALFTLKDGQGHFSRLLFKNHDLPGRVSGVVETATGDLWINGFSGITHVSAAELTGWLHDPASTVSAERLDALDGLPGLSGERFPEPSVIESASGRLWFATSKGVAWLDPATLEGNRNRLPPPVTISALIVNGRSYPASNALVFPPHTENLEIDYTALSLAIPERVLFRYKLDGVDKDWQDAGTRRQAFYTSLPPGPHRFHVIACNNDGVWNETGADLAFTLQPAFYQTGSFRVIAVLVFAGIVWLLFRLRIRSITHELQGRLAERLAERERIARELHDTLLQSLFGLTLRFQTAAHRLPAGDPTRAALDDVLSQSDKVMREGRERVLSLRGRSGANIDLTEAIAEVGQQLQSLHPAHFEITSDGRPLPLEDLIQEEIVLIVREALVNAFTHSGARTVSATVAYRSHALHLSVIDDGCGIDPAILKAGSRDGHWGLPGMKERAGRIRAELRIGVGPGGGAQVELRVPSSVAYRPVRRARFRWNPFSRGRRPVAPHPVEVSAIVDDPTLSGQHQGG</sequence>
<dbReference type="AlphaFoldDB" id="A0A4Q0T527"/>
<dbReference type="GO" id="GO:0046983">
    <property type="term" value="F:protein dimerization activity"/>
    <property type="evidence" value="ECO:0007669"/>
    <property type="project" value="InterPro"/>
</dbReference>
<dbReference type="SUPFAM" id="SSF63829">
    <property type="entry name" value="Calcium-dependent phosphotriesterase"/>
    <property type="match status" value="3"/>
</dbReference>
<feature type="domain" description="Histidine kinase/HSP90-like ATPase" evidence="6">
    <location>
        <begin position="907"/>
        <end position="1004"/>
    </location>
</feature>
<dbReference type="RefSeq" id="WP_128911330.1">
    <property type="nucleotide sequence ID" value="NZ_RDSM01000001.1"/>
</dbReference>
<feature type="transmembrane region" description="Helical" evidence="4">
    <location>
        <begin position="764"/>
        <end position="782"/>
    </location>
</feature>
<keyword evidence="8" id="KW-1185">Reference proteome</keyword>
<feature type="chain" id="PRO_5020647220" evidence="5">
    <location>
        <begin position="25"/>
        <end position="1049"/>
    </location>
</feature>
<dbReference type="InterPro" id="IPR015943">
    <property type="entry name" value="WD40/YVTN_repeat-like_dom_sf"/>
</dbReference>
<dbReference type="InterPro" id="IPR011110">
    <property type="entry name" value="Reg_prop"/>
</dbReference>
<keyword evidence="4" id="KW-1133">Transmembrane helix</keyword>
<gene>
    <name evidence="7" type="ORF">GRAN_0419</name>
</gene>
<dbReference type="Gene3D" id="1.20.5.1930">
    <property type="match status" value="1"/>
</dbReference>